<reference evidence="1 2" key="1">
    <citation type="submission" date="2018-06" db="EMBL/GenBank/DDBJ databases">
        <authorList>
            <consortium name="Pathogen Informatics"/>
            <person name="Doyle S."/>
        </authorList>
    </citation>
    <scope>NUCLEOTIDE SEQUENCE [LARGE SCALE GENOMIC DNA]</scope>
    <source>
        <strain evidence="1 2">NCTC12119</strain>
    </source>
</reference>
<dbReference type="Proteomes" id="UP000255528">
    <property type="component" value="Unassembled WGS sequence"/>
</dbReference>
<name>A0A381C6J7_9ENTR</name>
<evidence type="ECO:0000313" key="2">
    <source>
        <dbReference type="Proteomes" id="UP000255528"/>
    </source>
</evidence>
<evidence type="ECO:0000313" key="1">
    <source>
        <dbReference type="EMBL" id="SUW63452.1"/>
    </source>
</evidence>
<dbReference type="EMBL" id="UIGI01000001">
    <property type="protein sequence ID" value="SUW63452.1"/>
    <property type="molecule type" value="Genomic_DNA"/>
</dbReference>
<organism evidence="1 2">
    <name type="scientific">Buttiauxella agrestis</name>
    <dbReference type="NCBI Taxonomy" id="82977"/>
    <lineage>
        <taxon>Bacteria</taxon>
        <taxon>Pseudomonadati</taxon>
        <taxon>Pseudomonadota</taxon>
        <taxon>Gammaproteobacteria</taxon>
        <taxon>Enterobacterales</taxon>
        <taxon>Enterobacteriaceae</taxon>
        <taxon>Buttiauxella</taxon>
    </lineage>
</organism>
<sequence>MKTKTQELVTAGYALAKELDAESAKLVKELADELAVQRVRADELNKQVVNLAVESSTIKTMNDCLAEELRGYESDGAFDGPDMHKLWHSHAGALPATGTMLANIQAQVWLEAKDLAKSMLAADSVDHIDFLFDGKAQQLREEAGK</sequence>
<accession>A0A381C6J7</accession>
<gene>
    <name evidence="1" type="ORF">NCTC12119_01942</name>
</gene>
<proteinExistence type="predicted"/>
<dbReference type="RefSeq" id="WP_115628178.1">
    <property type="nucleotide sequence ID" value="NZ_UIGI01000001.1"/>
</dbReference>
<protein>
    <submittedName>
        <fullName evidence="1">Uncharacterized protein</fullName>
    </submittedName>
</protein>
<dbReference type="AlphaFoldDB" id="A0A381C6J7"/>